<evidence type="ECO:0000256" key="1">
    <source>
        <dbReference type="SAM" id="Coils"/>
    </source>
</evidence>
<keyword evidence="3" id="KW-1185">Reference proteome</keyword>
<dbReference type="EMBL" id="BNAY01000002">
    <property type="protein sequence ID" value="GHH12660.1"/>
    <property type="molecule type" value="Genomic_DNA"/>
</dbReference>
<accession>A0ABQ3LH58</accession>
<dbReference type="Proteomes" id="UP000635387">
    <property type="component" value="Unassembled WGS sequence"/>
</dbReference>
<protein>
    <submittedName>
        <fullName evidence="2">Uncharacterized protein</fullName>
    </submittedName>
</protein>
<keyword evidence="1" id="KW-0175">Coiled coil</keyword>
<reference evidence="3" key="1">
    <citation type="journal article" date="2019" name="Int. J. Syst. Evol. Microbiol.">
        <title>The Global Catalogue of Microorganisms (GCM) 10K type strain sequencing project: providing services to taxonomists for standard genome sequencing and annotation.</title>
        <authorList>
            <consortium name="The Broad Institute Genomics Platform"/>
            <consortium name="The Broad Institute Genome Sequencing Center for Infectious Disease"/>
            <person name="Wu L."/>
            <person name="Ma J."/>
        </authorList>
    </citation>
    <scope>NUCLEOTIDE SEQUENCE [LARGE SCALE GENOMIC DNA]</scope>
    <source>
        <strain evidence="3">CGMCC 4.7683</strain>
    </source>
</reference>
<comment type="caution">
    <text evidence="2">The sequence shown here is derived from an EMBL/GenBank/DDBJ whole genome shotgun (WGS) entry which is preliminary data.</text>
</comment>
<gene>
    <name evidence="2" type="ORF">GCM10017790_24370</name>
</gene>
<evidence type="ECO:0000313" key="3">
    <source>
        <dbReference type="Proteomes" id="UP000635387"/>
    </source>
</evidence>
<evidence type="ECO:0000313" key="2">
    <source>
        <dbReference type="EMBL" id="GHH12660.1"/>
    </source>
</evidence>
<sequence length="142" mass="14943">MLPLTPGFVVCSDARSSDYGEAYSHMSEVSTAKPRFDLSGFAVAPELAADAHVKISALQDVVGQMVREAKVLGRTVPLGGGYADEVGKFMAQYGIGAEGSAVEALTAFGKELEALKNRIEKALARYTRQDEQAAADVDCVGG</sequence>
<name>A0ABQ3LH58_9PSEU</name>
<feature type="coiled-coil region" evidence="1">
    <location>
        <begin position="105"/>
        <end position="132"/>
    </location>
</feature>
<organism evidence="2 3">
    <name type="scientific">Amycolatopsis oliviviridis</name>
    <dbReference type="NCBI Taxonomy" id="1471590"/>
    <lineage>
        <taxon>Bacteria</taxon>
        <taxon>Bacillati</taxon>
        <taxon>Actinomycetota</taxon>
        <taxon>Actinomycetes</taxon>
        <taxon>Pseudonocardiales</taxon>
        <taxon>Pseudonocardiaceae</taxon>
        <taxon>Amycolatopsis</taxon>
    </lineage>
</organism>
<proteinExistence type="predicted"/>